<feature type="domain" description="UvrD-like helicase ATP-binding" evidence="16">
    <location>
        <begin position="2"/>
        <end position="459"/>
    </location>
</feature>
<evidence type="ECO:0000259" key="17">
    <source>
        <dbReference type="PROSITE" id="PS51217"/>
    </source>
</evidence>
<feature type="domain" description="UvrD-like helicase C-terminal" evidence="17">
    <location>
        <begin position="488"/>
        <end position="774"/>
    </location>
</feature>
<keyword evidence="15" id="KW-0175">Coiled coil</keyword>
<dbReference type="Pfam" id="PF00580">
    <property type="entry name" value="UvrD-helicase"/>
    <property type="match status" value="1"/>
</dbReference>
<organism evidence="18 19">
    <name type="scientific">Crassaminicella indica</name>
    <dbReference type="NCBI Taxonomy" id="2855394"/>
    <lineage>
        <taxon>Bacteria</taxon>
        <taxon>Bacillati</taxon>
        <taxon>Bacillota</taxon>
        <taxon>Clostridia</taxon>
        <taxon>Eubacteriales</taxon>
        <taxon>Clostridiaceae</taxon>
        <taxon>Crassaminicella</taxon>
    </lineage>
</organism>
<evidence type="ECO:0000256" key="11">
    <source>
        <dbReference type="ARBA" id="ARBA00034617"/>
    </source>
</evidence>
<accession>A0ABX8RE12</accession>
<keyword evidence="10 13" id="KW-0413">Isomerase</keyword>
<evidence type="ECO:0000313" key="19">
    <source>
        <dbReference type="Proteomes" id="UP000886818"/>
    </source>
</evidence>
<dbReference type="PROSITE" id="PS51217">
    <property type="entry name" value="UVRD_HELICASE_CTER"/>
    <property type="match status" value="1"/>
</dbReference>
<protein>
    <recommendedName>
        <fullName evidence="13">ATP-dependent helicase/nuclease subunit A</fullName>
        <ecNumber evidence="13">3.1.-.-</ecNumber>
        <ecNumber evidence="13">5.6.2.4</ecNumber>
    </recommendedName>
    <alternativeName>
        <fullName evidence="13">ATP-dependent helicase/nuclease AddA</fullName>
    </alternativeName>
    <alternativeName>
        <fullName evidence="13">DNA 3'-5' helicase AddA</fullName>
    </alternativeName>
</protein>
<evidence type="ECO:0000256" key="10">
    <source>
        <dbReference type="ARBA" id="ARBA00023235"/>
    </source>
</evidence>
<feature type="binding site" evidence="14">
    <location>
        <begin position="23"/>
        <end position="30"/>
    </location>
    <ligand>
        <name>ATP</name>
        <dbReference type="ChEBI" id="CHEBI:30616"/>
    </ligand>
</feature>
<dbReference type="GO" id="GO:0004386">
    <property type="term" value="F:helicase activity"/>
    <property type="evidence" value="ECO:0007669"/>
    <property type="project" value="UniProtKB-KW"/>
</dbReference>
<dbReference type="InterPro" id="IPR000212">
    <property type="entry name" value="DNA_helicase_UvrD/REP"/>
</dbReference>
<comment type="similarity">
    <text evidence="13">Belongs to the helicase family. AddA subfamily.</text>
</comment>
<proteinExistence type="inferred from homology"/>
<dbReference type="InterPro" id="IPR014016">
    <property type="entry name" value="UvrD-like_ATP-bd"/>
</dbReference>
<evidence type="ECO:0000256" key="15">
    <source>
        <dbReference type="SAM" id="Coils"/>
    </source>
</evidence>
<comment type="subunit">
    <text evidence="13">Heterodimer of AddA and AddB/RexB.</text>
</comment>
<keyword evidence="6 13" id="KW-0269">Exonuclease</keyword>
<evidence type="ECO:0000256" key="12">
    <source>
        <dbReference type="ARBA" id="ARBA00048988"/>
    </source>
</evidence>
<evidence type="ECO:0000256" key="1">
    <source>
        <dbReference type="ARBA" id="ARBA00022722"/>
    </source>
</evidence>
<evidence type="ECO:0000256" key="5">
    <source>
        <dbReference type="ARBA" id="ARBA00022806"/>
    </source>
</evidence>
<evidence type="ECO:0000256" key="9">
    <source>
        <dbReference type="ARBA" id="ARBA00023204"/>
    </source>
</evidence>
<comment type="function">
    <text evidence="13">The heterodimer acts as both an ATP-dependent DNA helicase and an ATP-dependent, dual-direction single-stranded exonuclease. Recognizes the chi site generating a DNA molecule suitable for the initiation of homologous recombination. The AddA nuclease domain is required for chi fragment generation; this subunit has the helicase and 3' -&gt; 5' nuclease activities.</text>
</comment>
<keyword evidence="3 13" id="KW-0227">DNA damage</keyword>
<feature type="coiled-coil region" evidence="15">
    <location>
        <begin position="498"/>
        <end position="530"/>
    </location>
</feature>
<evidence type="ECO:0000256" key="4">
    <source>
        <dbReference type="ARBA" id="ARBA00022801"/>
    </source>
</evidence>
<keyword evidence="7 13" id="KW-0067">ATP-binding</keyword>
<evidence type="ECO:0000256" key="13">
    <source>
        <dbReference type="HAMAP-Rule" id="MF_01451"/>
    </source>
</evidence>
<keyword evidence="19" id="KW-1185">Reference proteome</keyword>
<feature type="coiled-coil region" evidence="15">
    <location>
        <begin position="1145"/>
        <end position="1172"/>
    </location>
</feature>
<keyword evidence="1 13" id="KW-0540">Nuclease</keyword>
<keyword evidence="9 13" id="KW-0234">DNA repair</keyword>
<dbReference type="PROSITE" id="PS51198">
    <property type="entry name" value="UVRD_HELICASE_ATP_BIND"/>
    <property type="match status" value="1"/>
</dbReference>
<comment type="catalytic activity">
    <reaction evidence="11 13">
        <text>Couples ATP hydrolysis with the unwinding of duplex DNA by translocating in the 3'-5' direction.</text>
        <dbReference type="EC" id="5.6.2.4"/>
    </reaction>
</comment>
<dbReference type="InterPro" id="IPR014152">
    <property type="entry name" value="AddA"/>
</dbReference>
<dbReference type="InterPro" id="IPR038726">
    <property type="entry name" value="PDDEXK_AddAB-type"/>
</dbReference>
<evidence type="ECO:0000259" key="16">
    <source>
        <dbReference type="PROSITE" id="PS51198"/>
    </source>
</evidence>
<keyword evidence="5 13" id="KW-0347">Helicase</keyword>
<evidence type="ECO:0000313" key="18">
    <source>
        <dbReference type="EMBL" id="QXM06532.1"/>
    </source>
</evidence>
<dbReference type="PANTHER" id="PTHR11070:SF48">
    <property type="entry name" value="ATP-DEPENDENT HELICASE_NUCLEASE SUBUNIT A"/>
    <property type="match status" value="1"/>
</dbReference>
<evidence type="ECO:0000256" key="8">
    <source>
        <dbReference type="ARBA" id="ARBA00023125"/>
    </source>
</evidence>
<dbReference type="Pfam" id="PF13361">
    <property type="entry name" value="UvrD_C"/>
    <property type="match status" value="1"/>
</dbReference>
<dbReference type="EC" id="3.1.-.-" evidence="13"/>
<dbReference type="HAMAP" id="MF_01451">
    <property type="entry name" value="AddA"/>
    <property type="match status" value="1"/>
</dbReference>
<dbReference type="EMBL" id="CP078093">
    <property type="protein sequence ID" value="QXM06532.1"/>
    <property type="molecule type" value="Genomic_DNA"/>
</dbReference>
<gene>
    <name evidence="13 18" type="primary">addA</name>
    <name evidence="18" type="ORF">KVH43_01930</name>
</gene>
<dbReference type="PANTHER" id="PTHR11070">
    <property type="entry name" value="UVRD / RECB / PCRA DNA HELICASE FAMILY MEMBER"/>
    <property type="match status" value="1"/>
</dbReference>
<evidence type="ECO:0000256" key="7">
    <source>
        <dbReference type="ARBA" id="ARBA00022840"/>
    </source>
</evidence>
<name>A0ABX8RE12_9CLOT</name>
<dbReference type="Proteomes" id="UP000886818">
    <property type="component" value="Chromosome"/>
</dbReference>
<dbReference type="InterPro" id="IPR014017">
    <property type="entry name" value="DNA_helicase_UvrD-like_C"/>
</dbReference>
<dbReference type="NCBIfam" id="TIGR02785">
    <property type="entry name" value="addA_Gpos"/>
    <property type="match status" value="1"/>
</dbReference>
<comment type="cofactor">
    <cofactor evidence="13">
        <name>Mg(2+)</name>
        <dbReference type="ChEBI" id="CHEBI:18420"/>
    </cofactor>
</comment>
<keyword evidence="8 13" id="KW-0238">DNA-binding</keyword>
<comment type="catalytic activity">
    <reaction evidence="12 13">
        <text>ATP + H2O = ADP + phosphate + H(+)</text>
        <dbReference type="Rhea" id="RHEA:13065"/>
        <dbReference type="ChEBI" id="CHEBI:15377"/>
        <dbReference type="ChEBI" id="CHEBI:15378"/>
        <dbReference type="ChEBI" id="CHEBI:30616"/>
        <dbReference type="ChEBI" id="CHEBI:43474"/>
        <dbReference type="ChEBI" id="CHEBI:456216"/>
        <dbReference type="EC" id="5.6.2.4"/>
    </reaction>
</comment>
<dbReference type="Pfam" id="PF12705">
    <property type="entry name" value="PDDEXK_1"/>
    <property type="match status" value="1"/>
</dbReference>
<evidence type="ECO:0000256" key="6">
    <source>
        <dbReference type="ARBA" id="ARBA00022839"/>
    </source>
</evidence>
<keyword evidence="4 13" id="KW-0378">Hydrolase</keyword>
<evidence type="ECO:0000256" key="14">
    <source>
        <dbReference type="PROSITE-ProRule" id="PRU00560"/>
    </source>
</evidence>
<keyword evidence="2 13" id="KW-0547">Nucleotide-binding</keyword>
<dbReference type="EC" id="5.6.2.4" evidence="13"/>
<evidence type="ECO:0000256" key="3">
    <source>
        <dbReference type="ARBA" id="ARBA00022763"/>
    </source>
</evidence>
<evidence type="ECO:0000256" key="2">
    <source>
        <dbReference type="ARBA" id="ARBA00022741"/>
    </source>
</evidence>
<dbReference type="RefSeq" id="WP_218283228.1">
    <property type="nucleotide sequence ID" value="NZ_CP078093.1"/>
</dbReference>
<sequence>MVMWTDDQKSAIDARGSNLLIAAAAGSGKTAVLVERIIQMIIKDKIDIDRLLIVTFTNAAAGEMRERIGAAILKKLEKKDENEEHLRRQINLLNRASISTIHSFCIDVVRKYFHLIDIDPNFRIGDGTETSIMKMEVLEELFEKEYEKEDENFLGLVERFGGNKEDTPLQDLTLKLYEFIQSQPYPKKWLRERVEDFNLNIDGFKETNWHKTISNQIRMALRGANELFIEAKNLCQRPNGPLGYMEAILDDIALTEELMNGLELGLDNFYDVLKVVKHKRLGRVSKDVDDDLKEEVKGLREEGKSTIKNIREEILAKSPKDYIQDLNELYPFMKYLYNLVCEFDIAYHEKKVERGIVDFNDLEHYTLAILENEQAAMEYAKKYEYIFVDEYQDSNIVQETILKFIKRDNNLFMVGDVKQSIYRFRLADPSLFIEKYETFEREHNALNRRIDLSKNFRSREEVIDGINFVFKNIMTKEFGEIDYDKRAYLYKGAANEPIEDAAIELNIIEKNEESHEEDELLEEMEDIEVEARIIAKRIKGLLGKKIYDQKIKDYREITYKDMVVLLRTTKNFAQTFLEVFIEQGIPAYADVNTGYFEAVEVNIFMNLLKVIDNKRQDIPLLSVMRSPIGGFHTEELIKIRIGSSNVSYFEAVEEYIAKEEDSLKHKCVRFLENINRWKNLSRYIHIDEFIWKLLKETGYYDYVGAMPGGIQRQANLKILVDRARQFENTSIKGLFNFIKFIDKLRSSSGDMGTAKTLGENDEVVRIMSIHKSKGLEFPVVIVAGLGKQFNLMDMNAQVLFHKDLGIGPRYVDPYLRQYTDTIAKIAMKNKIKIETLSEEMRILYVALTRAKDKLILVGSIRDIEKWAKKWTKRMNPFYLSKGKNYLDWIGPVLMRHQDGEALRALAGVHWDEENLLKDNSKWIIRKIDKEAIKLEEIEKKLDKLEFKRFLNNFNDKILDKNHFVAKRLNWHYPNSIATKIPSKFSVTHIKRISANQLDGIAMNIPALIKRPKFIEGKKQLTGAEKGTIIHFVMQHLDFKDIECKEAIEGQIKRMIQAELLKPEEAAVVDVSKIISFFESDIGQRILKARKVFREVPFNFVKKANEVIPDLGSCEESLLIQGVIDCYFEEEDGYILVDYKSDYVPIEQKQEIVEKYKIQVKLYQEAIEKITKKTVKERFLYLFHLNEEVKI</sequence>
<dbReference type="CDD" id="cd17932">
    <property type="entry name" value="DEXQc_UvrD"/>
    <property type="match status" value="2"/>
</dbReference>
<reference evidence="18" key="1">
    <citation type="submission" date="2021-07" db="EMBL/GenBank/DDBJ databases">
        <title>Complete genome sequence of Crassaminicella sp. 143-21, isolated from a deep-sea hydrothermal vent.</title>
        <authorList>
            <person name="Li X."/>
        </authorList>
    </citation>
    <scope>NUCLEOTIDE SEQUENCE</scope>
    <source>
        <strain evidence="18">143-21</strain>
    </source>
</reference>